<accession>A0A243RIW6</accession>
<name>A0A243RIW6_9ACTN</name>
<keyword evidence="2" id="KW-1185">Reference proteome</keyword>
<comment type="caution">
    <text evidence="1">The sequence shown here is derived from an EMBL/GenBank/DDBJ whole genome shotgun (WGS) entry which is preliminary data.</text>
</comment>
<dbReference type="PROSITE" id="PS51257">
    <property type="entry name" value="PROKAR_LIPOPROTEIN"/>
    <property type="match status" value="1"/>
</dbReference>
<evidence type="ECO:0000313" key="2">
    <source>
        <dbReference type="Proteomes" id="UP000194761"/>
    </source>
</evidence>
<protein>
    <submittedName>
        <fullName evidence="1">Uncharacterized protein</fullName>
    </submittedName>
</protein>
<dbReference type="AlphaFoldDB" id="A0A243RIW6"/>
<dbReference type="EMBL" id="NGFP01000095">
    <property type="protein sequence ID" value="OUC94835.1"/>
    <property type="molecule type" value="Genomic_DNA"/>
</dbReference>
<gene>
    <name evidence="1" type="ORF">CA984_20890</name>
</gene>
<reference evidence="1 2" key="1">
    <citation type="submission" date="2017-05" db="EMBL/GenBank/DDBJ databases">
        <title>Biotechnological potential of actinobacteria isolated from South African environments.</title>
        <authorList>
            <person name="Le Roes-Hill M."/>
            <person name="Prins A."/>
            <person name="Durrell K.A."/>
        </authorList>
    </citation>
    <scope>NUCLEOTIDE SEQUENCE [LARGE SCALE GENOMIC DNA]</scope>
    <source>
        <strain evidence="1">M26</strain>
    </source>
</reference>
<dbReference type="Proteomes" id="UP000194761">
    <property type="component" value="Unassembled WGS sequence"/>
</dbReference>
<sequence length="295" mass="31561">MALPRTAPIVLLLALTAGCGGGDAVTARTPAEAVTQRMKGSAGVKVATLVRLDYGEKAFTPPAEDDFIVPVNIGEYSESRTTGVLGATASDLTATYYRTNVPDELKSVVPTDLSFMTTRTITIAGSGTYEYRADRQDVPAGKSWRHSRSSECEQLSRAIGSLGVRNLVSPEVLRKLAAPAPSSGEAIDGVATVVHAGSSSLGEFGDATLHGDPVIVAQLREWHDLPQVSWQLWVGPDRLPRRVHLTSTYPMAEDKQYKTAVIEVDFTGWGSDVLIDPPPSDQVHETGTCLAPEPY</sequence>
<evidence type="ECO:0000313" key="1">
    <source>
        <dbReference type="EMBL" id="OUC94835.1"/>
    </source>
</evidence>
<proteinExistence type="predicted"/>
<dbReference type="RefSeq" id="WP_086574933.1">
    <property type="nucleotide sequence ID" value="NZ_NGFP01000095.1"/>
</dbReference>
<organism evidence="1 2">
    <name type="scientific">Streptosporangium minutum</name>
    <dbReference type="NCBI Taxonomy" id="569862"/>
    <lineage>
        <taxon>Bacteria</taxon>
        <taxon>Bacillati</taxon>
        <taxon>Actinomycetota</taxon>
        <taxon>Actinomycetes</taxon>
        <taxon>Streptosporangiales</taxon>
        <taxon>Streptosporangiaceae</taxon>
        <taxon>Streptosporangium</taxon>
    </lineage>
</organism>